<keyword evidence="4" id="KW-0378">Hydrolase</keyword>
<evidence type="ECO:0000256" key="1">
    <source>
        <dbReference type="ARBA" id="ARBA00008455"/>
    </source>
</evidence>
<dbReference type="Proteomes" id="UP000025227">
    <property type="component" value="Unplaced"/>
</dbReference>
<evidence type="ECO:0000256" key="10">
    <source>
        <dbReference type="SAM" id="SignalP"/>
    </source>
</evidence>
<accession>A0A7I4XU03</accession>
<dbReference type="CDD" id="cd02620">
    <property type="entry name" value="Peptidase_C1A_CathepsinB"/>
    <property type="match status" value="1"/>
</dbReference>
<protein>
    <submittedName>
        <fullName evidence="13">Pept_C1 domain-containing protein</fullName>
    </submittedName>
</protein>
<proteinExistence type="inferred from homology"/>
<evidence type="ECO:0000256" key="9">
    <source>
        <dbReference type="ARBA" id="ARBA00057399"/>
    </source>
</evidence>
<keyword evidence="7" id="KW-1015">Disulfide bond</keyword>
<evidence type="ECO:0000256" key="8">
    <source>
        <dbReference type="ARBA" id="ARBA00023180"/>
    </source>
</evidence>
<keyword evidence="8" id="KW-0325">Glycoprotein</keyword>
<evidence type="ECO:0000259" key="11">
    <source>
        <dbReference type="SMART" id="SM00645"/>
    </source>
</evidence>
<dbReference type="InterPro" id="IPR025660">
    <property type="entry name" value="Pept_his_AS"/>
</dbReference>
<name>A0A7I4XU03_HAECO</name>
<dbReference type="GO" id="GO:0006508">
    <property type="term" value="P:proteolysis"/>
    <property type="evidence" value="ECO:0007669"/>
    <property type="project" value="UniProtKB-KW"/>
</dbReference>
<evidence type="ECO:0000313" key="13">
    <source>
        <dbReference type="WBParaSite" id="HCON_00006240-00001"/>
    </source>
</evidence>
<reference evidence="13" key="1">
    <citation type="submission" date="2020-12" db="UniProtKB">
        <authorList>
            <consortium name="WormBaseParasite"/>
        </authorList>
    </citation>
    <scope>IDENTIFICATION</scope>
    <source>
        <strain evidence="13">MHco3</strain>
    </source>
</reference>
<dbReference type="SMART" id="SM00645">
    <property type="entry name" value="Pept_C1"/>
    <property type="match status" value="1"/>
</dbReference>
<dbReference type="GO" id="GO:0008234">
    <property type="term" value="F:cysteine-type peptidase activity"/>
    <property type="evidence" value="ECO:0007669"/>
    <property type="project" value="UniProtKB-KW"/>
</dbReference>
<comment type="function">
    <text evidence="9">Expression of the protease correlates with blood-feeding and suggests a role for the protease in blood digestion.</text>
</comment>
<dbReference type="Pfam" id="PF00112">
    <property type="entry name" value="Peptidase_C1"/>
    <property type="match status" value="1"/>
</dbReference>
<dbReference type="PROSITE" id="PS00639">
    <property type="entry name" value="THIOL_PROTEASE_HIS"/>
    <property type="match status" value="1"/>
</dbReference>
<keyword evidence="5" id="KW-0788">Thiol protease</keyword>
<comment type="similarity">
    <text evidence="1">Belongs to the peptidase C1 family.</text>
</comment>
<feature type="domain" description="Peptidase C1A papain C-terminal" evidence="11">
    <location>
        <begin position="94"/>
        <end position="343"/>
    </location>
</feature>
<evidence type="ECO:0000256" key="3">
    <source>
        <dbReference type="ARBA" id="ARBA00022729"/>
    </source>
</evidence>
<dbReference type="PRINTS" id="PR00705">
    <property type="entry name" value="PAPAIN"/>
</dbReference>
<dbReference type="InterPro" id="IPR038765">
    <property type="entry name" value="Papain-like_cys_pep_sf"/>
</dbReference>
<feature type="chain" id="PRO_5029684349" evidence="10">
    <location>
        <begin position="19"/>
        <end position="344"/>
    </location>
</feature>
<feature type="signal peptide" evidence="10">
    <location>
        <begin position="1"/>
        <end position="18"/>
    </location>
</feature>
<evidence type="ECO:0000256" key="6">
    <source>
        <dbReference type="ARBA" id="ARBA00023145"/>
    </source>
</evidence>
<dbReference type="Gene3D" id="3.90.70.10">
    <property type="entry name" value="Cysteine proteinases"/>
    <property type="match status" value="1"/>
</dbReference>
<evidence type="ECO:0000256" key="7">
    <source>
        <dbReference type="ARBA" id="ARBA00023157"/>
    </source>
</evidence>
<dbReference type="InterPro" id="IPR000668">
    <property type="entry name" value="Peptidase_C1A_C"/>
</dbReference>
<evidence type="ECO:0000256" key="2">
    <source>
        <dbReference type="ARBA" id="ARBA00022670"/>
    </source>
</evidence>
<keyword evidence="6" id="KW-0865">Zymogen</keyword>
<evidence type="ECO:0000256" key="5">
    <source>
        <dbReference type="ARBA" id="ARBA00022807"/>
    </source>
</evidence>
<sequence>MRCVVLALCIHLSQIAFASEVDVLASLKNEKIPLEAQLLRGEELINYLKENQNLFEAAITPQSHHFKRNLMDRKFISHKRKPIVEDVNDDGVDIPESFDARTHWPNCSSLSRIRDQADCASCWAVSTASALSDRICIASRGAKQVYVSATDILSCCHSCGDGCDGGYAIDAFEYFAQQGAVTGGDYGAEDCCRPYPFHPCGHHENQTYYGECLGYEDTPKCQRKCQKSYNKSYRKDRMRGKDAYSVPNSVEAIQREIMTYGPVVASIIVYEDLTYYKKGIYKHTAGAEAGGHGIKIIGWGSENGVPYWLIANSMNYDWGENGYFRMIRGINDCEIEQYVVAGHV</sequence>
<dbReference type="OMA" id="FLINDNA"/>
<dbReference type="AlphaFoldDB" id="A0A7I4XU03"/>
<organism evidence="12 13">
    <name type="scientific">Haemonchus contortus</name>
    <name type="common">Barber pole worm</name>
    <dbReference type="NCBI Taxonomy" id="6289"/>
    <lineage>
        <taxon>Eukaryota</taxon>
        <taxon>Metazoa</taxon>
        <taxon>Ecdysozoa</taxon>
        <taxon>Nematoda</taxon>
        <taxon>Chromadorea</taxon>
        <taxon>Rhabditida</taxon>
        <taxon>Rhabditina</taxon>
        <taxon>Rhabditomorpha</taxon>
        <taxon>Strongyloidea</taxon>
        <taxon>Trichostrongylidae</taxon>
        <taxon>Haemonchus</taxon>
    </lineage>
</organism>
<dbReference type="FunFam" id="3.90.70.10:FF:000031">
    <property type="entry name" value="Cathepsin B"/>
    <property type="match status" value="1"/>
</dbReference>
<dbReference type="OrthoDB" id="640249at2759"/>
<keyword evidence="3 10" id="KW-0732">Signal</keyword>
<keyword evidence="12" id="KW-1185">Reference proteome</keyword>
<keyword evidence="2" id="KW-0645">Protease</keyword>
<dbReference type="PANTHER" id="PTHR12411">
    <property type="entry name" value="CYSTEINE PROTEASE FAMILY C1-RELATED"/>
    <property type="match status" value="1"/>
</dbReference>
<evidence type="ECO:0000256" key="4">
    <source>
        <dbReference type="ARBA" id="ARBA00022801"/>
    </source>
</evidence>
<dbReference type="InterPro" id="IPR013128">
    <property type="entry name" value="Peptidase_C1A"/>
</dbReference>
<dbReference type="WBParaSite" id="HCON_00006240-00001">
    <property type="protein sequence ID" value="HCON_00006240-00001"/>
    <property type="gene ID" value="HCON_00006240"/>
</dbReference>
<dbReference type="SUPFAM" id="SSF54001">
    <property type="entry name" value="Cysteine proteinases"/>
    <property type="match status" value="1"/>
</dbReference>
<evidence type="ECO:0000313" key="12">
    <source>
        <dbReference type="Proteomes" id="UP000025227"/>
    </source>
</evidence>